<dbReference type="Pfam" id="PF02954">
    <property type="entry name" value="HTH_8"/>
    <property type="match status" value="1"/>
</dbReference>
<dbReference type="SUPFAM" id="SSF52172">
    <property type="entry name" value="CheY-like"/>
    <property type="match status" value="1"/>
</dbReference>
<dbReference type="PROSITE" id="PS50110">
    <property type="entry name" value="RESPONSE_REGULATORY"/>
    <property type="match status" value="1"/>
</dbReference>
<keyword evidence="2" id="KW-0547">Nucleotide-binding</keyword>
<feature type="domain" description="Response regulatory" evidence="10">
    <location>
        <begin position="13"/>
        <end position="127"/>
    </location>
</feature>
<dbReference type="InterPro" id="IPR009057">
    <property type="entry name" value="Homeodomain-like_sf"/>
</dbReference>
<keyword evidence="5" id="KW-0805">Transcription regulation</keyword>
<dbReference type="Proteomes" id="UP000238322">
    <property type="component" value="Unassembled WGS sequence"/>
</dbReference>
<dbReference type="InterPro" id="IPR003593">
    <property type="entry name" value="AAA+_ATPase"/>
</dbReference>
<evidence type="ECO:0000256" key="3">
    <source>
        <dbReference type="ARBA" id="ARBA00022840"/>
    </source>
</evidence>
<dbReference type="RefSeq" id="WP_105330574.1">
    <property type="nucleotide sequence ID" value="NZ_PUHY01000010.1"/>
</dbReference>
<dbReference type="GO" id="GO:0000160">
    <property type="term" value="P:phosphorelay signal transduction system"/>
    <property type="evidence" value="ECO:0007669"/>
    <property type="project" value="UniProtKB-KW"/>
</dbReference>
<dbReference type="Gene3D" id="3.40.50.2300">
    <property type="match status" value="1"/>
</dbReference>
<dbReference type="Pfam" id="PF00072">
    <property type="entry name" value="Response_reg"/>
    <property type="match status" value="1"/>
</dbReference>
<dbReference type="InterPro" id="IPR002197">
    <property type="entry name" value="HTH_Fis"/>
</dbReference>
<dbReference type="InterPro" id="IPR025944">
    <property type="entry name" value="Sigma_54_int_dom_CS"/>
</dbReference>
<evidence type="ECO:0000313" key="11">
    <source>
        <dbReference type="EMBL" id="PQO34844.1"/>
    </source>
</evidence>
<keyword evidence="3" id="KW-0067">ATP-binding</keyword>
<dbReference type="PROSITE" id="PS00676">
    <property type="entry name" value="SIGMA54_INTERACT_2"/>
    <property type="match status" value="1"/>
</dbReference>
<dbReference type="PROSITE" id="PS50045">
    <property type="entry name" value="SIGMA54_INTERACT_4"/>
    <property type="match status" value="1"/>
</dbReference>
<dbReference type="Pfam" id="PF00158">
    <property type="entry name" value="Sigma54_activat"/>
    <property type="match status" value="1"/>
</dbReference>
<dbReference type="InterPro" id="IPR025662">
    <property type="entry name" value="Sigma_54_int_dom_ATP-bd_1"/>
</dbReference>
<accession>A0A2S8FSM6</accession>
<feature type="domain" description="Sigma-54 factor interaction" evidence="9">
    <location>
        <begin position="150"/>
        <end position="379"/>
    </location>
</feature>
<keyword evidence="1 8" id="KW-0597">Phosphoprotein</keyword>
<dbReference type="SMART" id="SM00448">
    <property type="entry name" value="REC"/>
    <property type="match status" value="1"/>
</dbReference>
<evidence type="ECO:0000256" key="1">
    <source>
        <dbReference type="ARBA" id="ARBA00022553"/>
    </source>
</evidence>
<dbReference type="GO" id="GO:0043565">
    <property type="term" value="F:sequence-specific DNA binding"/>
    <property type="evidence" value="ECO:0007669"/>
    <property type="project" value="InterPro"/>
</dbReference>
<dbReference type="PANTHER" id="PTHR32071">
    <property type="entry name" value="TRANSCRIPTIONAL REGULATORY PROTEIN"/>
    <property type="match status" value="1"/>
</dbReference>
<dbReference type="GO" id="GO:0006355">
    <property type="term" value="P:regulation of DNA-templated transcription"/>
    <property type="evidence" value="ECO:0007669"/>
    <property type="project" value="InterPro"/>
</dbReference>
<dbReference type="SUPFAM" id="SSF46689">
    <property type="entry name" value="Homeodomain-like"/>
    <property type="match status" value="1"/>
</dbReference>
<dbReference type="InterPro" id="IPR002078">
    <property type="entry name" value="Sigma_54_int"/>
</dbReference>
<dbReference type="FunFam" id="3.40.50.2300:FF:000018">
    <property type="entry name" value="DNA-binding transcriptional regulator NtrC"/>
    <property type="match status" value="1"/>
</dbReference>
<dbReference type="PANTHER" id="PTHR32071:SF117">
    <property type="entry name" value="PTS-DEPENDENT DIHYDROXYACETONE KINASE OPERON REGULATORY PROTEIN-RELATED"/>
    <property type="match status" value="1"/>
</dbReference>
<dbReference type="SUPFAM" id="SSF52540">
    <property type="entry name" value="P-loop containing nucleoside triphosphate hydrolases"/>
    <property type="match status" value="1"/>
</dbReference>
<keyword evidence="7" id="KW-0804">Transcription</keyword>
<dbReference type="Gene3D" id="1.10.10.60">
    <property type="entry name" value="Homeodomain-like"/>
    <property type="match status" value="1"/>
</dbReference>
<dbReference type="PROSITE" id="PS00675">
    <property type="entry name" value="SIGMA54_INTERACT_1"/>
    <property type="match status" value="1"/>
</dbReference>
<keyword evidence="4" id="KW-0902">Two-component regulatory system</keyword>
<feature type="modified residue" description="4-aspartylphosphate" evidence="8">
    <location>
        <position position="62"/>
    </location>
</feature>
<organism evidence="11 12">
    <name type="scientific">Blastopirellula marina</name>
    <dbReference type="NCBI Taxonomy" id="124"/>
    <lineage>
        <taxon>Bacteria</taxon>
        <taxon>Pseudomonadati</taxon>
        <taxon>Planctomycetota</taxon>
        <taxon>Planctomycetia</taxon>
        <taxon>Pirellulales</taxon>
        <taxon>Pirellulaceae</taxon>
        <taxon>Blastopirellula</taxon>
    </lineage>
</organism>
<dbReference type="PRINTS" id="PR01590">
    <property type="entry name" value="HTHFIS"/>
</dbReference>
<dbReference type="EMBL" id="PUHY01000010">
    <property type="protein sequence ID" value="PQO34844.1"/>
    <property type="molecule type" value="Genomic_DNA"/>
</dbReference>
<dbReference type="FunFam" id="3.40.50.300:FF:000006">
    <property type="entry name" value="DNA-binding transcriptional regulator NtrC"/>
    <property type="match status" value="1"/>
</dbReference>
<sequence>MIDLSKNREPAHSVLVVDDNPHSRESLCDAACLLGYAAVACGSGKEALDHLAKRPFDVVVTDLQMPGMDGLALVREVRARHEKTQLVMVTAHGSVGTAVEAMRYGALDYLEKPVQIEALESAIARAIEATKRGDRATTIPPGGASNSVVMVGESPAMQTLRQRIALVAPTDETVLITGESGTGKELVARSIHQASRRNGQALISLNCPVLSAHLMESELFGHERGAFTNADHARVGRFELADKGTILLDEITEIDLPLQAKLLRVLQEKRFEKVGSSSTIAADVRVLATSNRDLLAEVAANRFRQDLYYRLNVVPIELPPLRARMEDIPLLVKHFLDAAVARVGREPLAVTDGAMNLFCSHPWPGNVRELDNIVTRAALLTIGNQLTADQLRPWLLENSTEEISLNASGNVSVVGMRLEEMERQLIEQTLEHYEGHREKTAAALGISVRTLSNKLRSYGLAPRARTFAHV</sequence>
<name>A0A2S8FSM6_9BACT</name>
<evidence type="ECO:0000259" key="9">
    <source>
        <dbReference type="PROSITE" id="PS50045"/>
    </source>
</evidence>
<evidence type="ECO:0000313" key="12">
    <source>
        <dbReference type="Proteomes" id="UP000238322"/>
    </source>
</evidence>
<evidence type="ECO:0000256" key="4">
    <source>
        <dbReference type="ARBA" id="ARBA00023012"/>
    </source>
</evidence>
<evidence type="ECO:0000256" key="8">
    <source>
        <dbReference type="PROSITE-ProRule" id="PRU00169"/>
    </source>
</evidence>
<evidence type="ECO:0000256" key="7">
    <source>
        <dbReference type="ARBA" id="ARBA00023163"/>
    </source>
</evidence>
<dbReference type="Gene3D" id="1.10.8.60">
    <property type="match status" value="1"/>
</dbReference>
<dbReference type="SMART" id="SM00382">
    <property type="entry name" value="AAA"/>
    <property type="match status" value="1"/>
</dbReference>
<dbReference type="CDD" id="cd00009">
    <property type="entry name" value="AAA"/>
    <property type="match status" value="1"/>
</dbReference>
<dbReference type="InterPro" id="IPR027417">
    <property type="entry name" value="P-loop_NTPase"/>
</dbReference>
<dbReference type="PROSITE" id="PS00688">
    <property type="entry name" value="SIGMA54_INTERACT_3"/>
    <property type="match status" value="1"/>
</dbReference>
<evidence type="ECO:0000256" key="5">
    <source>
        <dbReference type="ARBA" id="ARBA00023015"/>
    </source>
</evidence>
<reference evidence="11 12" key="1">
    <citation type="submission" date="2018-02" db="EMBL/GenBank/DDBJ databases">
        <title>Comparative genomes isolates from brazilian mangrove.</title>
        <authorList>
            <person name="Araujo J.E."/>
            <person name="Taketani R.G."/>
            <person name="Silva M.C.P."/>
            <person name="Loureco M.V."/>
            <person name="Andreote F.D."/>
        </authorList>
    </citation>
    <scope>NUCLEOTIDE SEQUENCE [LARGE SCALE GENOMIC DNA]</scope>
    <source>
        <strain evidence="11 12">Hex-1 MGV</strain>
    </source>
</reference>
<protein>
    <submittedName>
        <fullName evidence="11">Sigma-54-dependent Fis family transcriptional regulator</fullName>
    </submittedName>
</protein>
<evidence type="ECO:0000256" key="6">
    <source>
        <dbReference type="ARBA" id="ARBA00023125"/>
    </source>
</evidence>
<dbReference type="InterPro" id="IPR011006">
    <property type="entry name" value="CheY-like_superfamily"/>
</dbReference>
<evidence type="ECO:0000259" key="10">
    <source>
        <dbReference type="PROSITE" id="PS50110"/>
    </source>
</evidence>
<proteinExistence type="predicted"/>
<dbReference type="InterPro" id="IPR001789">
    <property type="entry name" value="Sig_transdc_resp-reg_receiver"/>
</dbReference>
<keyword evidence="6" id="KW-0238">DNA-binding</keyword>
<dbReference type="Gene3D" id="3.40.50.300">
    <property type="entry name" value="P-loop containing nucleotide triphosphate hydrolases"/>
    <property type="match status" value="1"/>
</dbReference>
<comment type="caution">
    <text evidence="11">The sequence shown here is derived from an EMBL/GenBank/DDBJ whole genome shotgun (WGS) entry which is preliminary data.</text>
</comment>
<dbReference type="OrthoDB" id="9807827at2"/>
<dbReference type="AlphaFoldDB" id="A0A2S8FSM6"/>
<dbReference type="InterPro" id="IPR025943">
    <property type="entry name" value="Sigma_54_int_dom_ATP-bd_2"/>
</dbReference>
<dbReference type="Pfam" id="PF25601">
    <property type="entry name" value="AAA_lid_14"/>
    <property type="match status" value="1"/>
</dbReference>
<gene>
    <name evidence="11" type="ORF">C5Y83_15225</name>
</gene>
<dbReference type="GO" id="GO:0005524">
    <property type="term" value="F:ATP binding"/>
    <property type="evidence" value="ECO:0007669"/>
    <property type="project" value="UniProtKB-KW"/>
</dbReference>
<evidence type="ECO:0000256" key="2">
    <source>
        <dbReference type="ARBA" id="ARBA00022741"/>
    </source>
</evidence>
<dbReference type="InterPro" id="IPR058031">
    <property type="entry name" value="AAA_lid_NorR"/>
</dbReference>